<dbReference type="AlphaFoldDB" id="A0A0J7K9D3"/>
<dbReference type="SUPFAM" id="SSF56672">
    <property type="entry name" value="DNA/RNA polymerases"/>
    <property type="match status" value="1"/>
</dbReference>
<proteinExistence type="predicted"/>
<dbReference type="PANTHER" id="PTHR36688:SF2">
    <property type="entry name" value="ENDONUCLEASE_EXONUCLEASE_PHOSPHATASE DOMAIN-CONTAINING PROTEIN"/>
    <property type="match status" value="1"/>
</dbReference>
<reference evidence="2 3" key="1">
    <citation type="submission" date="2015-04" db="EMBL/GenBank/DDBJ databases">
        <title>Lasius niger genome sequencing.</title>
        <authorList>
            <person name="Konorov E.A."/>
            <person name="Nikitin M.A."/>
            <person name="Kirill M.V."/>
            <person name="Chang P."/>
        </authorList>
    </citation>
    <scope>NUCLEOTIDE SEQUENCE [LARGE SCALE GENOMIC DNA]</scope>
    <source>
        <tissue evidence="2">Whole</tissue>
    </source>
</reference>
<dbReference type="PANTHER" id="PTHR36688">
    <property type="entry name" value="ENDO/EXONUCLEASE/PHOSPHATASE DOMAIN-CONTAINING PROTEIN"/>
    <property type="match status" value="1"/>
</dbReference>
<comment type="caution">
    <text evidence="2">The sequence shown here is derived from an EMBL/GenBank/DDBJ whole genome shotgun (WGS) entry which is preliminary data.</text>
</comment>
<feature type="domain" description="Reverse transcriptase" evidence="1">
    <location>
        <begin position="323"/>
        <end position="585"/>
    </location>
</feature>
<dbReference type="OrthoDB" id="7701067at2759"/>
<keyword evidence="3" id="KW-1185">Reference proteome</keyword>
<name>A0A0J7K9D3_LASNI</name>
<dbReference type="Proteomes" id="UP000036403">
    <property type="component" value="Unassembled WGS sequence"/>
</dbReference>
<evidence type="ECO:0000313" key="2">
    <source>
        <dbReference type="EMBL" id="KMQ86947.1"/>
    </source>
</evidence>
<dbReference type="EMBL" id="LBMM01011239">
    <property type="protein sequence ID" value="KMQ86947.1"/>
    <property type="molecule type" value="Genomic_DNA"/>
</dbReference>
<dbReference type="GO" id="GO:0071897">
    <property type="term" value="P:DNA biosynthetic process"/>
    <property type="evidence" value="ECO:0007669"/>
    <property type="project" value="UniProtKB-ARBA"/>
</dbReference>
<sequence length="585" mass="69109">MRGMEYEDIGQDRWDQRNMKVASNIDLIFAEVNIVDNISYDQIKDTWGSDHFPLDINTDAMIIRYKKITNRISNKNTNWTDYMEYVQKEVETLGIKVNQGSLQERYTRFTELLKEAVYVVSGRINKRKGKDSTGSQWKQDRRNHQQVKWWDAECEKTVKERKEKLKIYKRIQDLHSFIEYKRQVAIVKKIIKRKKRDCFTDFCNSISRTTSWKYLWNVMRTFKKSWNKVQWNKWQEVDREQVIREEIDKLSPPGVSETDEHEWDDVIINENHSLDSLFTQEELNRALNLVKKDSAPGRDNIDYKMLKNLPQNAKTLLLEIYNEIWCGDSIPQEWYQYQVLFIDKGNKRKVRPISLSSCVGKVMERLVNQRLVWWAESHDKCHPWQNGFRRGRSCAENLVSLTADIRTALYGDEYGMAAFLDVSSAYDNVQFNILKGKLRFMQCPRRIHYFISRWLRDREIEYIINQQEKIIRVARKGLPQGAVLSPGLYALYTNDITIDTNDQVRILQFADDIGVYKCGINRRCNRDSIEEAVNIIAMNLQEIGLALEPKKTTMVEFSRSGYIDNNLYISIGGTQVYCEKEAKFL</sequence>
<evidence type="ECO:0000313" key="3">
    <source>
        <dbReference type="Proteomes" id="UP000036403"/>
    </source>
</evidence>
<protein>
    <submittedName>
        <fullName evidence="2">Pol-like protein</fullName>
    </submittedName>
</protein>
<dbReference type="CDD" id="cd01650">
    <property type="entry name" value="RT_nLTR_like"/>
    <property type="match status" value="1"/>
</dbReference>
<dbReference type="Pfam" id="PF00078">
    <property type="entry name" value="RVT_1"/>
    <property type="match status" value="1"/>
</dbReference>
<dbReference type="STRING" id="67767.A0A0J7K9D3"/>
<organism evidence="2 3">
    <name type="scientific">Lasius niger</name>
    <name type="common">Black garden ant</name>
    <dbReference type="NCBI Taxonomy" id="67767"/>
    <lineage>
        <taxon>Eukaryota</taxon>
        <taxon>Metazoa</taxon>
        <taxon>Ecdysozoa</taxon>
        <taxon>Arthropoda</taxon>
        <taxon>Hexapoda</taxon>
        <taxon>Insecta</taxon>
        <taxon>Pterygota</taxon>
        <taxon>Neoptera</taxon>
        <taxon>Endopterygota</taxon>
        <taxon>Hymenoptera</taxon>
        <taxon>Apocrita</taxon>
        <taxon>Aculeata</taxon>
        <taxon>Formicoidea</taxon>
        <taxon>Formicidae</taxon>
        <taxon>Formicinae</taxon>
        <taxon>Lasius</taxon>
        <taxon>Lasius</taxon>
    </lineage>
</organism>
<accession>A0A0J7K9D3</accession>
<gene>
    <name evidence="2" type="ORF">RF55_13923</name>
</gene>
<dbReference type="PROSITE" id="PS50878">
    <property type="entry name" value="RT_POL"/>
    <property type="match status" value="1"/>
</dbReference>
<dbReference type="InterPro" id="IPR052560">
    <property type="entry name" value="RdDP_mobile_element"/>
</dbReference>
<evidence type="ECO:0000259" key="1">
    <source>
        <dbReference type="PROSITE" id="PS50878"/>
    </source>
</evidence>
<dbReference type="InterPro" id="IPR000477">
    <property type="entry name" value="RT_dom"/>
</dbReference>
<dbReference type="InterPro" id="IPR043502">
    <property type="entry name" value="DNA/RNA_pol_sf"/>
</dbReference>
<dbReference type="PaxDb" id="67767-A0A0J7K9D3"/>